<name>A0A9D2MUE2_9FIRM</name>
<sequence length="483" mass="50502">MTRKLAAAAHKKGVRRLLALLLAGGALVCMLAFWEEDTSPVLLCSGEGDVLLLEEAGDTCFFVKTTDAHGELYALDASSGAVLAQAETSHPLEGAALRGGLLYLLEHRAGELVLSCWDTQLHTEDSWALPVAPDSFSLFDWDGTGVFYYTSPQDPAALWAVDPYGELPRPVETPGAGNITFLEATPGGNLFVGTAGTLHWAAAPPLDAWNTGTTMFPPVALVGETGYVNQLGQLYLWEDGGFQPAGKAPTNPLLTAVDREGQLLTASGTTVQASSLSGEPVGSVEIPGEVAALCGSGALFRQEGNFLFFPARFYQEPDPTATPSPSPAPSPSEEPQPSSSPTPSLTPTPEPSPTPADPTISPSPSDNPDGIAIDGEWLVMPAGTTVETVVAWFVPGTVSIRDHAGQVVDSGSLATGMTAGAYQVAVQGDCDGSGSLSRNDLQEAQALLLEGTQVDSPYRRAADWDDDGLLTTQDLVLLAQQLS</sequence>
<dbReference type="InterPro" id="IPR018247">
    <property type="entry name" value="EF_Hand_1_Ca_BS"/>
</dbReference>
<evidence type="ECO:0008006" key="4">
    <source>
        <dbReference type="Google" id="ProtNLM"/>
    </source>
</evidence>
<organism evidence="2 3">
    <name type="scientific">Candidatus Acutalibacter pullicola</name>
    <dbReference type="NCBI Taxonomy" id="2838417"/>
    <lineage>
        <taxon>Bacteria</taxon>
        <taxon>Bacillati</taxon>
        <taxon>Bacillota</taxon>
        <taxon>Clostridia</taxon>
        <taxon>Eubacteriales</taxon>
        <taxon>Acutalibacteraceae</taxon>
        <taxon>Acutalibacter</taxon>
    </lineage>
</organism>
<dbReference type="EMBL" id="DWXG01000033">
    <property type="protein sequence ID" value="HJB97707.1"/>
    <property type="molecule type" value="Genomic_DNA"/>
</dbReference>
<dbReference type="InterPro" id="IPR036439">
    <property type="entry name" value="Dockerin_dom_sf"/>
</dbReference>
<protein>
    <recommendedName>
        <fullName evidence="4">Dockerin domain-containing protein</fullName>
    </recommendedName>
</protein>
<feature type="region of interest" description="Disordered" evidence="1">
    <location>
        <begin position="316"/>
        <end position="373"/>
    </location>
</feature>
<evidence type="ECO:0000256" key="1">
    <source>
        <dbReference type="SAM" id="MobiDB-lite"/>
    </source>
</evidence>
<reference evidence="2" key="1">
    <citation type="journal article" date="2021" name="PeerJ">
        <title>Extensive microbial diversity within the chicken gut microbiome revealed by metagenomics and culture.</title>
        <authorList>
            <person name="Gilroy R."/>
            <person name="Ravi A."/>
            <person name="Getino M."/>
            <person name="Pursley I."/>
            <person name="Horton D.L."/>
            <person name="Alikhan N.F."/>
            <person name="Baker D."/>
            <person name="Gharbi K."/>
            <person name="Hall N."/>
            <person name="Watson M."/>
            <person name="Adriaenssens E.M."/>
            <person name="Foster-Nyarko E."/>
            <person name="Jarju S."/>
            <person name="Secka A."/>
            <person name="Antonio M."/>
            <person name="Oren A."/>
            <person name="Chaudhuri R.R."/>
            <person name="La Ragione R."/>
            <person name="Hildebrand F."/>
            <person name="Pallen M.J."/>
        </authorList>
    </citation>
    <scope>NUCLEOTIDE SEQUENCE</scope>
    <source>
        <strain evidence="2">CHK185-1770</strain>
    </source>
</reference>
<dbReference type="SUPFAM" id="SSF63825">
    <property type="entry name" value="YWTD domain"/>
    <property type="match status" value="1"/>
</dbReference>
<feature type="compositionally biased region" description="Pro residues" evidence="1">
    <location>
        <begin position="320"/>
        <end position="356"/>
    </location>
</feature>
<dbReference type="AlphaFoldDB" id="A0A9D2MUE2"/>
<comment type="caution">
    <text evidence="2">The sequence shown here is derived from an EMBL/GenBank/DDBJ whole genome shotgun (WGS) entry which is preliminary data.</text>
</comment>
<evidence type="ECO:0000313" key="2">
    <source>
        <dbReference type="EMBL" id="HJB97707.1"/>
    </source>
</evidence>
<gene>
    <name evidence="2" type="ORF">H9710_03915</name>
</gene>
<reference evidence="2" key="2">
    <citation type="submission" date="2021-04" db="EMBL/GenBank/DDBJ databases">
        <authorList>
            <person name="Gilroy R."/>
        </authorList>
    </citation>
    <scope>NUCLEOTIDE SEQUENCE</scope>
    <source>
        <strain evidence="2">CHK185-1770</strain>
    </source>
</reference>
<accession>A0A9D2MUE2</accession>
<dbReference type="GO" id="GO:0000272">
    <property type="term" value="P:polysaccharide catabolic process"/>
    <property type="evidence" value="ECO:0007669"/>
    <property type="project" value="InterPro"/>
</dbReference>
<dbReference type="SUPFAM" id="SSF63446">
    <property type="entry name" value="Type I dockerin domain"/>
    <property type="match status" value="1"/>
</dbReference>
<evidence type="ECO:0000313" key="3">
    <source>
        <dbReference type="Proteomes" id="UP000826793"/>
    </source>
</evidence>
<dbReference type="PROSITE" id="PS00018">
    <property type="entry name" value="EF_HAND_1"/>
    <property type="match status" value="1"/>
</dbReference>
<dbReference type="Proteomes" id="UP000826793">
    <property type="component" value="Unassembled WGS sequence"/>
</dbReference>
<proteinExistence type="predicted"/>
<dbReference type="Gene3D" id="1.10.1330.10">
    <property type="entry name" value="Dockerin domain"/>
    <property type="match status" value="1"/>
</dbReference>